<name>A0AAD6Q6F8_9ROSI</name>
<dbReference type="AlphaFoldDB" id="A0AAD6Q6F8"/>
<keyword evidence="3" id="KW-1185">Reference proteome</keyword>
<feature type="region of interest" description="Disordered" evidence="1">
    <location>
        <begin position="1"/>
        <end position="27"/>
    </location>
</feature>
<reference evidence="2" key="1">
    <citation type="journal article" date="2023" name="Mol. Ecol. Resour.">
        <title>Chromosome-level genome assembly of a triploid poplar Populus alba 'Berolinensis'.</title>
        <authorList>
            <person name="Chen S."/>
            <person name="Yu Y."/>
            <person name="Wang X."/>
            <person name="Wang S."/>
            <person name="Zhang T."/>
            <person name="Zhou Y."/>
            <person name="He R."/>
            <person name="Meng N."/>
            <person name="Wang Y."/>
            <person name="Liu W."/>
            <person name="Liu Z."/>
            <person name="Liu J."/>
            <person name="Guo Q."/>
            <person name="Huang H."/>
            <person name="Sederoff R.R."/>
            <person name="Wang G."/>
            <person name="Qu G."/>
            <person name="Chen S."/>
        </authorList>
    </citation>
    <scope>NUCLEOTIDE SEQUENCE</scope>
    <source>
        <strain evidence="2">SC-2020</strain>
    </source>
</reference>
<evidence type="ECO:0000313" key="3">
    <source>
        <dbReference type="Proteomes" id="UP001164929"/>
    </source>
</evidence>
<organism evidence="2 3">
    <name type="scientific">Populus alba x Populus x berolinensis</name>
    <dbReference type="NCBI Taxonomy" id="444605"/>
    <lineage>
        <taxon>Eukaryota</taxon>
        <taxon>Viridiplantae</taxon>
        <taxon>Streptophyta</taxon>
        <taxon>Embryophyta</taxon>
        <taxon>Tracheophyta</taxon>
        <taxon>Spermatophyta</taxon>
        <taxon>Magnoliopsida</taxon>
        <taxon>eudicotyledons</taxon>
        <taxon>Gunneridae</taxon>
        <taxon>Pentapetalae</taxon>
        <taxon>rosids</taxon>
        <taxon>fabids</taxon>
        <taxon>Malpighiales</taxon>
        <taxon>Salicaceae</taxon>
        <taxon>Saliceae</taxon>
        <taxon>Populus</taxon>
    </lineage>
</organism>
<gene>
    <name evidence="2" type="ORF">NC653_028456</name>
</gene>
<evidence type="ECO:0000256" key="1">
    <source>
        <dbReference type="SAM" id="MobiDB-lite"/>
    </source>
</evidence>
<protein>
    <submittedName>
        <fullName evidence="2">Uncharacterized protein</fullName>
    </submittedName>
</protein>
<accession>A0AAD6Q6F8</accession>
<evidence type="ECO:0000313" key="2">
    <source>
        <dbReference type="EMBL" id="KAJ6980647.1"/>
    </source>
</evidence>
<comment type="caution">
    <text evidence="2">The sequence shown here is derived from an EMBL/GenBank/DDBJ whole genome shotgun (WGS) entry which is preliminary data.</text>
</comment>
<dbReference type="EMBL" id="JAQIZT010000011">
    <property type="protein sequence ID" value="KAJ6980647.1"/>
    <property type="molecule type" value="Genomic_DNA"/>
</dbReference>
<sequence>MSHPQLKNPKPRTSCLGQEQPSRRAQEEAIQAMQIIQPKAELMGTPASR</sequence>
<dbReference type="Proteomes" id="UP001164929">
    <property type="component" value="Chromosome 11"/>
</dbReference>
<proteinExistence type="predicted"/>